<proteinExistence type="predicted"/>
<evidence type="ECO:0000313" key="3">
    <source>
        <dbReference type="Proteomes" id="UP000321947"/>
    </source>
</evidence>
<reference evidence="2 3" key="1">
    <citation type="submission" date="2019-08" db="EMBL/GenBank/DDBJ databases">
        <title>Draft genome sequences of two oriental melons (Cucumis melo L. var makuwa).</title>
        <authorList>
            <person name="Kwon S.-Y."/>
        </authorList>
    </citation>
    <scope>NUCLEOTIDE SEQUENCE [LARGE SCALE GENOMIC DNA]</scope>
    <source>
        <strain evidence="3">cv. Chang Bougi</strain>
        <tissue evidence="2">Leaf</tissue>
    </source>
</reference>
<protein>
    <submittedName>
        <fullName evidence="2">Stress response protein NST1-like</fullName>
    </submittedName>
</protein>
<feature type="region of interest" description="Disordered" evidence="1">
    <location>
        <begin position="1"/>
        <end position="48"/>
    </location>
</feature>
<organism evidence="2 3">
    <name type="scientific">Cucumis melo var. makuwa</name>
    <name type="common">Oriental melon</name>
    <dbReference type="NCBI Taxonomy" id="1194695"/>
    <lineage>
        <taxon>Eukaryota</taxon>
        <taxon>Viridiplantae</taxon>
        <taxon>Streptophyta</taxon>
        <taxon>Embryophyta</taxon>
        <taxon>Tracheophyta</taxon>
        <taxon>Spermatophyta</taxon>
        <taxon>Magnoliopsida</taxon>
        <taxon>eudicotyledons</taxon>
        <taxon>Gunneridae</taxon>
        <taxon>Pentapetalae</taxon>
        <taxon>rosids</taxon>
        <taxon>fabids</taxon>
        <taxon>Cucurbitales</taxon>
        <taxon>Cucurbitaceae</taxon>
        <taxon>Benincaseae</taxon>
        <taxon>Cucumis</taxon>
    </lineage>
</organism>
<feature type="compositionally biased region" description="Polar residues" evidence="1">
    <location>
        <begin position="10"/>
        <end position="27"/>
    </location>
</feature>
<feature type="compositionally biased region" description="Basic and acidic residues" evidence="1">
    <location>
        <begin position="155"/>
        <end position="170"/>
    </location>
</feature>
<feature type="compositionally biased region" description="Basic and acidic residues" evidence="1">
    <location>
        <begin position="136"/>
        <end position="145"/>
    </location>
</feature>
<dbReference type="EMBL" id="SSTD01015868">
    <property type="protein sequence ID" value="TYK02151.1"/>
    <property type="molecule type" value="Genomic_DNA"/>
</dbReference>
<dbReference type="Proteomes" id="UP000321947">
    <property type="component" value="Unassembled WGS sequence"/>
</dbReference>
<gene>
    <name evidence="2" type="ORF">E5676_scaffold388G00410</name>
</gene>
<comment type="caution">
    <text evidence="2">The sequence shown here is derived from an EMBL/GenBank/DDBJ whole genome shotgun (WGS) entry which is preliminary data.</text>
</comment>
<feature type="region of interest" description="Disordered" evidence="1">
    <location>
        <begin position="117"/>
        <end position="219"/>
    </location>
</feature>
<sequence>MADKEKDPETSLTSKLTPKKNGSSTQSHAKRPKQFKHHESSFQKFKPKGFGKKIFIKLRTHGSSSQSYSPKHKHLKHGAGKVIVGSEEARGNEDIQVPLQVLDKVMKFVEELLEEKRKKIEATKKKKPYESSGLGEKNKGEKEECCIFGGDQDETDKNPNHQEKETRKACGPEQAVKSVAARNKPTENQEVDQLDVVPKKSKSKAKTSRPEDVQKKSKMNVQDFDKLIKVEKGLLPFNGHLPHFLYEPIKSLKRENNFLWMRRRCVQWPKAHGRPQRRRSQKDDQTDCMARGELDMNADWETSSLSVSIDDRD</sequence>
<dbReference type="AlphaFoldDB" id="A0A5D3BQX8"/>
<name>A0A5D3BQX8_CUCMM</name>
<evidence type="ECO:0000256" key="1">
    <source>
        <dbReference type="SAM" id="MobiDB-lite"/>
    </source>
</evidence>
<evidence type="ECO:0000313" key="2">
    <source>
        <dbReference type="EMBL" id="TYK02151.1"/>
    </source>
</evidence>
<accession>A0A5D3BQX8</accession>